<dbReference type="PANTHER" id="PTHR43318">
    <property type="entry name" value="UDP-N-ACETYLGLUCOSAMINE 4,6-DEHYDRATASE"/>
    <property type="match status" value="1"/>
</dbReference>
<dbReference type="EMBL" id="VXCE01000007">
    <property type="protein sequence ID" value="KAA8478080.1"/>
    <property type="molecule type" value="Genomic_DNA"/>
</dbReference>
<reference evidence="12 16" key="3">
    <citation type="submission" date="2023-03" db="EMBL/GenBank/DDBJ databases">
        <title>Genetic diversity of Bacillus cereus sensu lato isolates from Slovenia.</title>
        <authorList>
            <person name="Abdelli M."/>
        </authorList>
    </citation>
    <scope>NUCLEOTIDE SEQUENCE [LARGE SCALE GENOMIC DNA]</scope>
    <source>
        <strain evidence="12 16">SIBC61B</strain>
    </source>
</reference>
<evidence type="ECO:0000256" key="3">
    <source>
        <dbReference type="ARBA" id="ARBA00013189"/>
    </source>
</evidence>
<dbReference type="RefSeq" id="WP_000471738.1">
    <property type="nucleotide sequence ID" value="NZ_CP040880.1"/>
</dbReference>
<keyword evidence="6 13" id="KW-0413">Isomerase</keyword>
<gene>
    <name evidence="13" type="primary">capD</name>
    <name evidence="13" type="ORF">BACERE00174_00892</name>
    <name evidence="11" type="ORF">FYW06_12180</name>
    <name evidence="12" type="ORF">P6U22_10400</name>
</gene>
<dbReference type="EMBL" id="FWYW01000047">
    <property type="protein sequence ID" value="SMD67113.1"/>
    <property type="molecule type" value="Genomic_DNA"/>
</dbReference>
<protein>
    <recommendedName>
        <fullName evidence="4">UDP-glucose 4-epimerase</fullName>
        <ecNumber evidence="3">5.1.3.2</ecNumber>
    </recommendedName>
    <alternativeName>
        <fullName evidence="8">Galactowaldenase</fullName>
    </alternativeName>
    <alternativeName>
        <fullName evidence="7">UDP-galactose 4-epimerase</fullName>
    </alternativeName>
</protein>
<evidence type="ECO:0000256" key="4">
    <source>
        <dbReference type="ARBA" id="ARBA00018569"/>
    </source>
</evidence>
<accession>A0A5M9GUN5</accession>
<dbReference type="EMBL" id="JARPRV010000004">
    <property type="protein sequence ID" value="MDG0941607.1"/>
    <property type="molecule type" value="Genomic_DNA"/>
</dbReference>
<evidence type="ECO:0000256" key="5">
    <source>
        <dbReference type="ARBA" id="ARBA00022985"/>
    </source>
</evidence>
<dbReference type="AlphaFoldDB" id="A0A5M9GUN5"/>
<dbReference type="Pfam" id="PF08485">
    <property type="entry name" value="Polysacc_syn_2C"/>
    <property type="match status" value="1"/>
</dbReference>
<evidence type="ECO:0000313" key="14">
    <source>
        <dbReference type="Proteomes" id="UP000194422"/>
    </source>
</evidence>
<reference evidence="11 15" key="2">
    <citation type="submission" date="2019-09" db="EMBL/GenBank/DDBJ databases">
        <authorList>
            <person name="Geng P."/>
            <person name="Wan X."/>
            <person name="Zhou G."/>
            <person name="Yuan Z."/>
            <person name="Hu X."/>
        </authorList>
    </citation>
    <scope>NUCLEOTIDE SEQUENCE [LARGE SCALE GENOMIC DNA]</scope>
    <source>
        <strain evidence="11 15">EFR-4</strain>
    </source>
</reference>
<evidence type="ECO:0000313" key="12">
    <source>
        <dbReference type="EMBL" id="MDG0941607.1"/>
    </source>
</evidence>
<sequence>MFKDKCLLITGGTGSFGHAVMKRFLDTDIKEIRIFSRDEKKQDDMRKLYSDDKLKFYLGDVRDLASVKNAMHGVDYVFHAAALKQVPSCEFFPLEAVKTNIIGTDNVLTASIEYDVKKVICLSTDKAAYPINAMGISKAMMEKVFVAKSKTVSPENTLICGTRYGNVMASRGSVIPLFIEQIKTRQPLTVTDPNMTRFLMSLEEAVELVVFAFQNAVAGDIMVQKSPASTIGDLAQAVKELFNVNNEVKVIGTRHGEKRYETLLTKEEYVVAEDLGGFFRVPADQRDLNYDKYFEVGNKKLTNIEEYNSDNTHILTVEEIKERLLELEYVQQELQQWKENVQVML</sequence>
<dbReference type="SUPFAM" id="SSF51735">
    <property type="entry name" value="NAD(P)-binding Rossmann-fold domains"/>
    <property type="match status" value="1"/>
</dbReference>
<organism evidence="11 15">
    <name type="scientific">Bacillus paranthracis</name>
    <dbReference type="NCBI Taxonomy" id="2026186"/>
    <lineage>
        <taxon>Bacteria</taxon>
        <taxon>Bacillati</taxon>
        <taxon>Bacillota</taxon>
        <taxon>Bacilli</taxon>
        <taxon>Bacillales</taxon>
        <taxon>Bacillaceae</taxon>
        <taxon>Bacillus</taxon>
        <taxon>Bacillus cereus group</taxon>
    </lineage>
</organism>
<evidence type="ECO:0000256" key="7">
    <source>
        <dbReference type="ARBA" id="ARBA00031367"/>
    </source>
</evidence>
<dbReference type="InterPro" id="IPR036291">
    <property type="entry name" value="NAD(P)-bd_dom_sf"/>
</dbReference>
<proteinExistence type="inferred from homology"/>
<reference evidence="13 14" key="1">
    <citation type="submission" date="2017-04" db="EMBL/GenBank/DDBJ databases">
        <authorList>
            <person name="Criscuolo A."/>
        </authorList>
    </citation>
    <scope>NUCLEOTIDE SEQUENCE [LARGE SCALE GENOMIC DNA]</scope>
    <source>
        <strain evidence="13">16-00174</strain>
    </source>
</reference>
<dbReference type="PANTHER" id="PTHR43318:SF2">
    <property type="entry name" value="UDP-N-ACETYLGLUCOSAMINE 4,6-DEHYDRATASE (INVERTING)"/>
    <property type="match status" value="1"/>
</dbReference>
<keyword evidence="16" id="KW-1185">Reference proteome</keyword>
<evidence type="ECO:0000256" key="1">
    <source>
        <dbReference type="ARBA" id="ARBA00000083"/>
    </source>
</evidence>
<dbReference type="Proteomes" id="UP000325411">
    <property type="component" value="Unassembled WGS sequence"/>
</dbReference>
<feature type="domain" description="Polysaccharide biosynthesis protein CapD-like" evidence="9">
    <location>
        <begin position="7"/>
        <end position="281"/>
    </location>
</feature>
<evidence type="ECO:0000313" key="15">
    <source>
        <dbReference type="Proteomes" id="UP000325411"/>
    </source>
</evidence>
<evidence type="ECO:0000313" key="16">
    <source>
        <dbReference type="Proteomes" id="UP001221338"/>
    </source>
</evidence>
<dbReference type="InterPro" id="IPR003869">
    <property type="entry name" value="Polysac_CapD-like"/>
</dbReference>
<dbReference type="Proteomes" id="UP000194422">
    <property type="component" value="Unassembled WGS sequence"/>
</dbReference>
<evidence type="ECO:0000313" key="13">
    <source>
        <dbReference type="EMBL" id="SMD67113.1"/>
    </source>
</evidence>
<dbReference type="Proteomes" id="UP001221338">
    <property type="component" value="Unassembled WGS sequence"/>
</dbReference>
<name>A0A5M9GUN5_9BACI</name>
<evidence type="ECO:0000256" key="8">
    <source>
        <dbReference type="ARBA" id="ARBA00033067"/>
    </source>
</evidence>
<dbReference type="CDD" id="cd05237">
    <property type="entry name" value="UDP_invert_4-6DH_SDR_e"/>
    <property type="match status" value="1"/>
</dbReference>
<evidence type="ECO:0000313" key="11">
    <source>
        <dbReference type="EMBL" id="KAA8478080.1"/>
    </source>
</evidence>
<dbReference type="GO" id="GO:0003978">
    <property type="term" value="F:UDP-glucose 4-epimerase activity"/>
    <property type="evidence" value="ECO:0007669"/>
    <property type="project" value="UniProtKB-EC"/>
</dbReference>
<evidence type="ECO:0000256" key="6">
    <source>
        <dbReference type="ARBA" id="ARBA00023235"/>
    </source>
</evidence>
<evidence type="ECO:0000259" key="9">
    <source>
        <dbReference type="Pfam" id="PF02719"/>
    </source>
</evidence>
<dbReference type="GO" id="GO:0009103">
    <property type="term" value="P:lipopolysaccharide biosynthetic process"/>
    <property type="evidence" value="ECO:0007669"/>
    <property type="project" value="UniProtKB-KW"/>
</dbReference>
<dbReference type="Pfam" id="PF02719">
    <property type="entry name" value="Polysacc_synt_2"/>
    <property type="match status" value="1"/>
</dbReference>
<dbReference type="InterPro" id="IPR051203">
    <property type="entry name" value="Polysaccharide_Synthase-Rel"/>
</dbReference>
<comment type="caution">
    <text evidence="11">The sequence shown here is derived from an EMBL/GenBank/DDBJ whole genome shotgun (WGS) entry which is preliminary data.</text>
</comment>
<dbReference type="InterPro" id="IPR013692">
    <property type="entry name" value="CapD_C"/>
</dbReference>
<evidence type="ECO:0000259" key="10">
    <source>
        <dbReference type="Pfam" id="PF08485"/>
    </source>
</evidence>
<feature type="domain" description="UDP-glucose 4-epimerase CapD C-terminal" evidence="10">
    <location>
        <begin position="284"/>
        <end position="331"/>
    </location>
</feature>
<dbReference type="Gene3D" id="3.40.50.720">
    <property type="entry name" value="NAD(P)-binding Rossmann-like Domain"/>
    <property type="match status" value="1"/>
</dbReference>
<evidence type="ECO:0000256" key="2">
    <source>
        <dbReference type="ARBA" id="ARBA00007430"/>
    </source>
</evidence>
<comment type="catalytic activity">
    <reaction evidence="1">
        <text>UDP-alpha-D-glucose = UDP-alpha-D-galactose</text>
        <dbReference type="Rhea" id="RHEA:22168"/>
        <dbReference type="ChEBI" id="CHEBI:58885"/>
        <dbReference type="ChEBI" id="CHEBI:66914"/>
        <dbReference type="EC" id="5.1.3.2"/>
    </reaction>
</comment>
<keyword evidence="5" id="KW-0448">Lipopolysaccharide biosynthesis</keyword>
<dbReference type="EC" id="5.1.3.2" evidence="3"/>
<comment type="similarity">
    <text evidence="2">Belongs to the polysaccharide synthase family.</text>
</comment>